<feature type="compositionally biased region" description="Acidic residues" evidence="2">
    <location>
        <begin position="614"/>
        <end position="634"/>
    </location>
</feature>
<keyword evidence="1" id="KW-0175">Coiled coil</keyword>
<accession>A0AAU7E0T0</accession>
<organism evidence="3">
    <name type="scientific">Jonesiaceae bacterium BS-20</name>
    <dbReference type="NCBI Taxonomy" id="3120821"/>
    <lineage>
        <taxon>Bacteria</taxon>
        <taxon>Bacillati</taxon>
        <taxon>Actinomycetota</taxon>
        <taxon>Actinomycetes</taxon>
        <taxon>Micrococcales</taxon>
        <taxon>Jonesiaceae</taxon>
    </lineage>
</organism>
<feature type="region of interest" description="Disordered" evidence="2">
    <location>
        <begin position="611"/>
        <end position="682"/>
    </location>
</feature>
<proteinExistence type="predicted"/>
<reference evidence="3" key="1">
    <citation type="submission" date="2024-02" db="EMBL/GenBank/DDBJ databases">
        <title>Tomenella chthoni gen. nov. sp. nov., a member of the family Jonesiaceae isolated from bat guano.</title>
        <authorList>
            <person name="Miller S.L."/>
            <person name="King J."/>
            <person name="Sankaranarayanan K."/>
            <person name="Lawson P.A."/>
        </authorList>
    </citation>
    <scope>NUCLEOTIDE SEQUENCE</scope>
    <source>
        <strain evidence="3">BS-20</strain>
    </source>
</reference>
<dbReference type="EMBL" id="CP146203">
    <property type="protein sequence ID" value="XBH22903.1"/>
    <property type="molecule type" value="Genomic_DNA"/>
</dbReference>
<feature type="coiled-coil region" evidence="1">
    <location>
        <begin position="461"/>
        <end position="495"/>
    </location>
</feature>
<protein>
    <submittedName>
        <fullName evidence="3">Uncharacterized protein</fullName>
    </submittedName>
</protein>
<evidence type="ECO:0000256" key="2">
    <source>
        <dbReference type="SAM" id="MobiDB-lite"/>
    </source>
</evidence>
<evidence type="ECO:0000313" key="3">
    <source>
        <dbReference type="EMBL" id="XBH22903.1"/>
    </source>
</evidence>
<gene>
    <name evidence="3" type="ORF">V5R04_06730</name>
</gene>
<name>A0AAU7E0T0_9MICO</name>
<evidence type="ECO:0000256" key="1">
    <source>
        <dbReference type="SAM" id="Coils"/>
    </source>
</evidence>
<dbReference type="AlphaFoldDB" id="A0AAU7E0T0"/>
<feature type="compositionally biased region" description="Acidic residues" evidence="2">
    <location>
        <begin position="272"/>
        <end position="285"/>
    </location>
</feature>
<sequence>MTTSSIGAKSALVREVRGLADKGFTGSVTATSMGKDIIVYLAAGEVTAIHSPQFAFPIDALARQLTGQTPPPDQDGLLWLSNQGIDPDVLDASVRDWSYGLFASALSWPDVRVAKTRKDTAAHGRFYPTKFASVFTDTATRIRELTENWGIITQVLAEHNLPPRPASKACRVLVPSIAGHALFAGKHPVDELAYTTGTTRHALLKELSRSLMQNVEVLMTIGHGTVELPEFPIPEALESLENEWASTPKSLASEVDEVAASAPVEPLHEPEAEAMNDEQDTPEPEVEYTAEPVVDREPEVVQDIEPDLLDLEPEASQNLISAPVAPAPVITPAPETAPAQTEHGTEHTDVNVLAQWVAQAEGTDEQDLRSAVLRHAAEAATTSAFTALNTLAADVAELEVQHADMLAASAASSAANGTLHDATSEEQAAANALEQVREGGRDHLTRAATSQENLSAAHARHREAIAAVKAAEAQLAAMAAELENAQNAATEADAAVESKVGPALRAAQAALEEVHNELVEPASQSALEARESLDAAVARHREVRARVDVSGRGSALAVQVVADLDSQSPELNQLTNELGELRTRANQVADLSEPPSTPVAPVEPQFDRTGLEGLLDDEDDDDDQEETLEVEDDITPGTKIPAPMAAPTTQVDFDALIHGTGADTSNSSKVDSVPRSWDKVMA</sequence>
<feature type="region of interest" description="Disordered" evidence="2">
    <location>
        <begin position="261"/>
        <end position="285"/>
    </location>
</feature>